<sequence length="94" mass="11035">MFFFCHVLKRATVALLNSLCGFVRVILFTLDFAHCVKMGKRYMWVIGNYDLKRAFSPIVSTAQKSWCMEKHFLHDLYPSKLIIYAFLVFISESM</sequence>
<dbReference type="Proteomes" id="UP001159427">
    <property type="component" value="Unassembled WGS sequence"/>
</dbReference>
<comment type="caution">
    <text evidence="1">The sequence shown here is derived from an EMBL/GenBank/DDBJ whole genome shotgun (WGS) entry which is preliminary data.</text>
</comment>
<evidence type="ECO:0000313" key="1">
    <source>
        <dbReference type="EMBL" id="CAH3195144.1"/>
    </source>
</evidence>
<evidence type="ECO:0008006" key="3">
    <source>
        <dbReference type="Google" id="ProtNLM"/>
    </source>
</evidence>
<gene>
    <name evidence="1" type="ORF">PEVE_00029540</name>
</gene>
<accession>A0ABN8SUD2</accession>
<dbReference type="EMBL" id="CALNXI010004130">
    <property type="protein sequence ID" value="CAH3195144.1"/>
    <property type="molecule type" value="Genomic_DNA"/>
</dbReference>
<organism evidence="1 2">
    <name type="scientific">Porites evermanni</name>
    <dbReference type="NCBI Taxonomy" id="104178"/>
    <lineage>
        <taxon>Eukaryota</taxon>
        <taxon>Metazoa</taxon>
        <taxon>Cnidaria</taxon>
        <taxon>Anthozoa</taxon>
        <taxon>Hexacorallia</taxon>
        <taxon>Scleractinia</taxon>
        <taxon>Fungiina</taxon>
        <taxon>Poritidae</taxon>
        <taxon>Porites</taxon>
    </lineage>
</organism>
<reference evidence="1 2" key="1">
    <citation type="submission" date="2022-05" db="EMBL/GenBank/DDBJ databases">
        <authorList>
            <consortium name="Genoscope - CEA"/>
            <person name="William W."/>
        </authorList>
    </citation>
    <scope>NUCLEOTIDE SEQUENCE [LARGE SCALE GENOMIC DNA]</scope>
</reference>
<keyword evidence="2" id="KW-1185">Reference proteome</keyword>
<name>A0ABN8SUD2_9CNID</name>
<protein>
    <recommendedName>
        <fullName evidence="3">Secreted protein</fullName>
    </recommendedName>
</protein>
<evidence type="ECO:0000313" key="2">
    <source>
        <dbReference type="Proteomes" id="UP001159427"/>
    </source>
</evidence>
<proteinExistence type="predicted"/>